<dbReference type="AlphaFoldDB" id="A0A2P6V2X1"/>
<dbReference type="STRING" id="554055.A0A2P6V2X1"/>
<dbReference type="Pfam" id="PF14360">
    <property type="entry name" value="PAP2_C"/>
    <property type="match status" value="1"/>
</dbReference>
<proteinExistence type="inferred from homology"/>
<gene>
    <name evidence="12" type="ORF">C2E20_7967</name>
</gene>
<dbReference type="GO" id="GO:0005789">
    <property type="term" value="C:endoplasmic reticulum membrane"/>
    <property type="evidence" value="ECO:0007669"/>
    <property type="project" value="TreeGrafter"/>
</dbReference>
<evidence type="ECO:0000256" key="2">
    <source>
        <dbReference type="ARBA" id="ARBA00005441"/>
    </source>
</evidence>
<organism evidence="12 13">
    <name type="scientific">Micractinium conductrix</name>
    <dbReference type="NCBI Taxonomy" id="554055"/>
    <lineage>
        <taxon>Eukaryota</taxon>
        <taxon>Viridiplantae</taxon>
        <taxon>Chlorophyta</taxon>
        <taxon>core chlorophytes</taxon>
        <taxon>Trebouxiophyceae</taxon>
        <taxon>Chlorellales</taxon>
        <taxon>Chlorellaceae</taxon>
        <taxon>Chlorella clade</taxon>
        <taxon>Micractinium</taxon>
    </lineage>
</organism>
<accession>A0A2P6V2X1</accession>
<feature type="transmembrane region" description="Helical" evidence="10">
    <location>
        <begin position="957"/>
        <end position="974"/>
    </location>
</feature>
<evidence type="ECO:0000259" key="11">
    <source>
        <dbReference type="Pfam" id="PF14360"/>
    </source>
</evidence>
<keyword evidence="13" id="KW-1185">Reference proteome</keyword>
<comment type="subcellular location">
    <subcellularLocation>
        <location evidence="1">Membrane</location>
        <topology evidence="1">Multi-pass membrane protein</topology>
    </subcellularLocation>
</comment>
<dbReference type="EMBL" id="LHPF02000037">
    <property type="protein sequence ID" value="PSC68439.1"/>
    <property type="molecule type" value="Genomic_DNA"/>
</dbReference>
<keyword evidence="5" id="KW-0746">Sphingolipid metabolism</keyword>
<evidence type="ECO:0000313" key="13">
    <source>
        <dbReference type="Proteomes" id="UP000239649"/>
    </source>
</evidence>
<evidence type="ECO:0000256" key="9">
    <source>
        <dbReference type="SAM" id="MobiDB-lite"/>
    </source>
</evidence>
<dbReference type="SUPFAM" id="SSF52540">
    <property type="entry name" value="P-loop containing nucleoside triphosphate hydrolases"/>
    <property type="match status" value="2"/>
</dbReference>
<keyword evidence="3" id="KW-0808">Transferase</keyword>
<sequence>MLAAHPAVFTPGFEPLDMPGLTPAHKMRFLEATFEWPRASDGPAAWRAWRAALTPPVSGLRVDRKELGAKMVAGKSVAGFKLRPYVLAPGSDGGGGGGGASKGAPLGGGGGNHTAMVGLDPAAVRDVLQRFNVSVLLTLRRNTLKEALSWYKARELNISQFNALRAARAAGAGGSVGSGSGSSDAQRAVSALASSHDKVTIDIPRLRGWLSYTARVNSQLRQAVGYFNRPTLTVWYEDFERDALREATHAAEFVGVPLVAGSGSGSGAGSGLELSAKFQKAGPDAIQDWVDNYEELCHALEGGPYYQHLDAAACPPPVKAATGGASTGDAAGAQPARQPADVQHALRLQPPPLLGNWCLPADKQASGWAAISDAACMQRAAAAQEAAVSEVRAGRGTVLFKHVHKAGGSTLCRLALQNMRAESPKLPNRSDWDTNCVPFEAFLGPHPAVCGGARLLAAAAAGPAAAGDRRSSAGPPLGRRLQANYLGGACWLGFLTPPQLRSLQRHYAPLNFVASEGPLPDAVPLDVPGLAWVTMLRRPADRVLSSFRWWQLIMQRWPQSPAECHAYSAPDNATLEEWLDAYPDNWMTRELVGRSVLYDRRPLAAADLRAAQARLHLFAAVLVLERPQASMALLRARFGWQETGWAEHRAGSAADSDAAAELPPELLARLRQRNQLDEQLYDYAVALHEAQAARWLAGGGGGGSVKSARDSGLLKGGALSELGSPEPLPQGTLRRAGYHCRQAWRRGKGEFWAEWPLLKPRLWVIIPLLIFQYVHAIFTGMAYYMHTPLPEDNTTLHDLGFEVLPYLSVDAVSEVLVYVGFAQFFLWLLSPFATRRKSFHAAVVLKRVLVILVTCQVLRICTFLSTQLPAPAPHCRAPEPTSNVPWPVWWKVIIVDVARQASKGCGDLIFSSHITFLFTFCWTYAVMGHSLLLKAWAFLYAAATALCIIASRKHYTVDITVACYVVPLVYFHYYRKWTTVRDDICTADNTGIVSLSHELPVATAPSQANGGSRPGSSGGGSNHGGKAHSRGGAAAARRARDSAAGSGGLGGLPPGDAVLDVEMTGASSALLDDHSAPDSPIKGALAALADLPRRVSSHGGAGSNHRRTESQEPVLAREDQSASSFGP</sequence>
<evidence type="ECO:0000256" key="5">
    <source>
        <dbReference type="ARBA" id="ARBA00022919"/>
    </source>
</evidence>
<dbReference type="InterPro" id="IPR045221">
    <property type="entry name" value="Sphingomyelin_synth-like"/>
</dbReference>
<feature type="compositionally biased region" description="Low complexity" evidence="9">
    <location>
        <begin position="320"/>
        <end position="333"/>
    </location>
</feature>
<keyword evidence="7" id="KW-0443">Lipid metabolism</keyword>
<protein>
    <submittedName>
        <fullName evidence="12">Phosphatidylinositol:ceramide inositolphosphotransferase 1</fullName>
    </submittedName>
</protein>
<dbReference type="PANTHER" id="PTHR21290">
    <property type="entry name" value="SPHINGOMYELIN SYNTHETASE"/>
    <property type="match status" value="1"/>
</dbReference>
<keyword evidence="6 10" id="KW-1133">Transmembrane helix</keyword>
<comment type="similarity">
    <text evidence="2">Belongs to the sphingomyelin synthase family.</text>
</comment>
<feature type="domain" description="Sphingomyelin synthase-like" evidence="11">
    <location>
        <begin position="904"/>
        <end position="974"/>
    </location>
</feature>
<feature type="compositionally biased region" description="Basic and acidic residues" evidence="9">
    <location>
        <begin position="1106"/>
        <end position="1120"/>
    </location>
</feature>
<evidence type="ECO:0000256" key="7">
    <source>
        <dbReference type="ARBA" id="ARBA00023098"/>
    </source>
</evidence>
<evidence type="ECO:0000256" key="10">
    <source>
        <dbReference type="SAM" id="Phobius"/>
    </source>
</evidence>
<dbReference type="GO" id="GO:0033188">
    <property type="term" value="F:sphingomyelin synthase activity"/>
    <property type="evidence" value="ECO:0007669"/>
    <property type="project" value="TreeGrafter"/>
</dbReference>
<feature type="transmembrane region" description="Helical" evidence="10">
    <location>
        <begin position="908"/>
        <end position="925"/>
    </location>
</feature>
<evidence type="ECO:0000256" key="8">
    <source>
        <dbReference type="ARBA" id="ARBA00023136"/>
    </source>
</evidence>
<dbReference type="InterPro" id="IPR025749">
    <property type="entry name" value="Sphingomyelin_synth-like_dom"/>
</dbReference>
<feature type="compositionally biased region" description="Gly residues" evidence="9">
    <location>
        <begin position="1012"/>
        <end position="1023"/>
    </location>
</feature>
<dbReference type="GO" id="GO:0000139">
    <property type="term" value="C:Golgi membrane"/>
    <property type="evidence" value="ECO:0007669"/>
    <property type="project" value="TreeGrafter"/>
</dbReference>
<dbReference type="OrthoDB" id="510107at2759"/>
<dbReference type="GO" id="GO:0005886">
    <property type="term" value="C:plasma membrane"/>
    <property type="evidence" value="ECO:0007669"/>
    <property type="project" value="TreeGrafter"/>
</dbReference>
<dbReference type="Gene3D" id="3.40.50.300">
    <property type="entry name" value="P-loop containing nucleotide triphosphate hydrolases"/>
    <property type="match status" value="2"/>
</dbReference>
<evidence type="ECO:0000256" key="3">
    <source>
        <dbReference type="ARBA" id="ARBA00022679"/>
    </source>
</evidence>
<dbReference type="InterPro" id="IPR027417">
    <property type="entry name" value="P-loop_NTPase"/>
</dbReference>
<evidence type="ECO:0000313" key="12">
    <source>
        <dbReference type="EMBL" id="PSC68439.1"/>
    </source>
</evidence>
<feature type="region of interest" description="Disordered" evidence="9">
    <location>
        <begin position="1092"/>
        <end position="1127"/>
    </location>
</feature>
<feature type="region of interest" description="Disordered" evidence="9">
    <location>
        <begin position="320"/>
        <end position="340"/>
    </location>
</feature>
<evidence type="ECO:0000256" key="1">
    <source>
        <dbReference type="ARBA" id="ARBA00004141"/>
    </source>
</evidence>
<dbReference type="PANTHER" id="PTHR21290:SF62">
    <property type="entry name" value="PHOSPHATIDYLINOSITOL:CERAMIDE INOSITOLPHOSPHOTRANSFERASE 1-RELATED"/>
    <property type="match status" value="1"/>
</dbReference>
<feature type="transmembrane region" description="Helical" evidence="10">
    <location>
        <begin position="762"/>
        <end position="784"/>
    </location>
</feature>
<feature type="region of interest" description="Disordered" evidence="9">
    <location>
        <begin position="1003"/>
        <end position="1056"/>
    </location>
</feature>
<dbReference type="Proteomes" id="UP000239649">
    <property type="component" value="Unassembled WGS sequence"/>
</dbReference>
<evidence type="ECO:0000256" key="4">
    <source>
        <dbReference type="ARBA" id="ARBA00022692"/>
    </source>
</evidence>
<keyword evidence="8 10" id="KW-0472">Membrane</keyword>
<keyword evidence="4 10" id="KW-0812">Transmembrane</keyword>
<name>A0A2P6V2X1_9CHLO</name>
<reference evidence="12 13" key="1">
    <citation type="journal article" date="2018" name="Plant J.">
        <title>Genome sequences of Chlorella sorokiniana UTEX 1602 and Micractinium conductrix SAG 241.80: implications to maltose excretion by a green alga.</title>
        <authorList>
            <person name="Arriola M.B."/>
            <person name="Velmurugan N."/>
            <person name="Zhang Y."/>
            <person name="Plunkett M.H."/>
            <person name="Hondzo H."/>
            <person name="Barney B.M."/>
        </authorList>
    </citation>
    <scope>NUCLEOTIDE SEQUENCE [LARGE SCALE GENOMIC DNA]</scope>
    <source>
        <strain evidence="12 13">SAG 241.80</strain>
    </source>
</reference>
<comment type="caution">
    <text evidence="12">The sequence shown here is derived from an EMBL/GenBank/DDBJ whole genome shotgun (WGS) entry which is preliminary data.</text>
</comment>
<dbReference type="GO" id="GO:0046513">
    <property type="term" value="P:ceramide biosynthetic process"/>
    <property type="evidence" value="ECO:0007669"/>
    <property type="project" value="TreeGrafter"/>
</dbReference>
<evidence type="ECO:0000256" key="6">
    <source>
        <dbReference type="ARBA" id="ARBA00022989"/>
    </source>
</evidence>
<dbReference type="GO" id="GO:0047493">
    <property type="term" value="F:ceramide cholinephosphotransferase activity"/>
    <property type="evidence" value="ECO:0007669"/>
    <property type="project" value="TreeGrafter"/>
</dbReference>